<evidence type="ECO:0000256" key="3">
    <source>
        <dbReference type="ARBA" id="ARBA00022617"/>
    </source>
</evidence>
<dbReference type="PROSITE" id="PS51007">
    <property type="entry name" value="CYTC"/>
    <property type="match status" value="1"/>
</dbReference>
<evidence type="ECO:0000256" key="6">
    <source>
        <dbReference type="ARBA" id="ARBA00023004"/>
    </source>
</evidence>
<evidence type="ECO:0000256" key="2">
    <source>
        <dbReference type="ARBA" id="ARBA00022505"/>
    </source>
</evidence>
<evidence type="ECO:0000256" key="5">
    <source>
        <dbReference type="ARBA" id="ARBA00023002"/>
    </source>
</evidence>
<evidence type="ECO:0000256" key="8">
    <source>
        <dbReference type="SAM" id="MobiDB-lite"/>
    </source>
</evidence>
<dbReference type="CDD" id="cd02110">
    <property type="entry name" value="SO_family_Moco_dimer"/>
    <property type="match status" value="1"/>
</dbReference>
<evidence type="ECO:0000313" key="10">
    <source>
        <dbReference type="EMBL" id="USD23556.1"/>
    </source>
</evidence>
<evidence type="ECO:0000259" key="9">
    <source>
        <dbReference type="PROSITE" id="PS51007"/>
    </source>
</evidence>
<accession>A0ABY4VJI6</accession>
<dbReference type="InterPro" id="IPR036909">
    <property type="entry name" value="Cyt_c-like_dom_sf"/>
</dbReference>
<dbReference type="InterPro" id="IPR009056">
    <property type="entry name" value="Cyt_c-like_dom"/>
</dbReference>
<feature type="compositionally biased region" description="Basic and acidic residues" evidence="8">
    <location>
        <begin position="411"/>
        <end position="427"/>
    </location>
</feature>
<name>A0ABY4VJI6_9GAMM</name>
<dbReference type="SUPFAM" id="SSF56524">
    <property type="entry name" value="Oxidoreductase molybdopterin-binding domain"/>
    <property type="match status" value="1"/>
</dbReference>
<evidence type="ECO:0000256" key="4">
    <source>
        <dbReference type="ARBA" id="ARBA00022723"/>
    </source>
</evidence>
<dbReference type="Pfam" id="PF13442">
    <property type="entry name" value="Cytochrome_CBB3"/>
    <property type="match status" value="1"/>
</dbReference>
<dbReference type="PROSITE" id="PS51318">
    <property type="entry name" value="TAT"/>
    <property type="match status" value="1"/>
</dbReference>
<dbReference type="PRINTS" id="PR00407">
    <property type="entry name" value="EUMOPTERIN"/>
</dbReference>
<keyword evidence="3 7" id="KW-0349">Heme</keyword>
<dbReference type="RefSeq" id="WP_252085901.1">
    <property type="nucleotide sequence ID" value="NZ_CP092418.1"/>
</dbReference>
<dbReference type="Gene3D" id="1.10.760.10">
    <property type="entry name" value="Cytochrome c-like domain"/>
    <property type="match status" value="1"/>
</dbReference>
<dbReference type="InterPro" id="IPR008335">
    <property type="entry name" value="Mopterin_OxRdtase_euk"/>
</dbReference>
<evidence type="ECO:0000256" key="1">
    <source>
        <dbReference type="ARBA" id="ARBA00001924"/>
    </source>
</evidence>
<dbReference type="Gene3D" id="2.60.40.650">
    <property type="match status" value="1"/>
</dbReference>
<dbReference type="InterPro" id="IPR036374">
    <property type="entry name" value="OxRdtase_Mopterin-bd_sf"/>
</dbReference>
<dbReference type="Pfam" id="PF03404">
    <property type="entry name" value="Mo-co_dimer"/>
    <property type="match status" value="1"/>
</dbReference>
<keyword evidence="5" id="KW-0560">Oxidoreductase</keyword>
<dbReference type="Proteomes" id="UP001055658">
    <property type="component" value="Chromosome"/>
</dbReference>
<dbReference type="Pfam" id="PF00174">
    <property type="entry name" value="Oxidored_molyb"/>
    <property type="match status" value="1"/>
</dbReference>
<evidence type="ECO:0000313" key="11">
    <source>
        <dbReference type="Proteomes" id="UP001055658"/>
    </source>
</evidence>
<dbReference type="EMBL" id="CP092418">
    <property type="protein sequence ID" value="USD23556.1"/>
    <property type="molecule type" value="Genomic_DNA"/>
</dbReference>
<evidence type="ECO:0000256" key="7">
    <source>
        <dbReference type="PROSITE-ProRule" id="PRU00433"/>
    </source>
</evidence>
<organism evidence="10 11">
    <name type="scientific">Microbulbifer variabilis</name>
    <dbReference type="NCBI Taxonomy" id="266805"/>
    <lineage>
        <taxon>Bacteria</taxon>
        <taxon>Pseudomonadati</taxon>
        <taxon>Pseudomonadota</taxon>
        <taxon>Gammaproteobacteria</taxon>
        <taxon>Cellvibrionales</taxon>
        <taxon>Microbulbiferaceae</taxon>
        <taxon>Microbulbifer</taxon>
    </lineage>
</organism>
<dbReference type="SUPFAM" id="SSF81296">
    <property type="entry name" value="E set domains"/>
    <property type="match status" value="1"/>
</dbReference>
<keyword evidence="11" id="KW-1185">Reference proteome</keyword>
<feature type="region of interest" description="Disordered" evidence="8">
    <location>
        <begin position="411"/>
        <end position="430"/>
    </location>
</feature>
<dbReference type="InterPro" id="IPR014756">
    <property type="entry name" value="Ig_E-set"/>
</dbReference>
<dbReference type="PANTHER" id="PTHR19372:SF7">
    <property type="entry name" value="SULFITE OXIDASE, MITOCHONDRIAL"/>
    <property type="match status" value="1"/>
</dbReference>
<dbReference type="Gene3D" id="3.90.420.10">
    <property type="entry name" value="Oxidoreductase, molybdopterin-binding domain"/>
    <property type="match status" value="1"/>
</dbReference>
<reference evidence="10" key="1">
    <citation type="submission" date="2022-02" db="EMBL/GenBank/DDBJ databases">
        <title>Coral-associated bacteria.</title>
        <authorList>
            <person name="Tang K."/>
            <person name="Wang X."/>
        </authorList>
    </citation>
    <scope>NUCLEOTIDE SEQUENCE</scope>
    <source>
        <strain evidence="10">SCSIO 43006</strain>
    </source>
</reference>
<proteinExistence type="predicted"/>
<dbReference type="InterPro" id="IPR005066">
    <property type="entry name" value="MoCF_OxRdtse_dimer"/>
</dbReference>
<dbReference type="PANTHER" id="PTHR19372">
    <property type="entry name" value="SULFITE REDUCTASE"/>
    <property type="match status" value="1"/>
</dbReference>
<feature type="domain" description="Cytochrome c" evidence="9">
    <location>
        <begin position="432"/>
        <end position="511"/>
    </location>
</feature>
<dbReference type="InterPro" id="IPR000572">
    <property type="entry name" value="OxRdtase_Mopterin-bd_dom"/>
</dbReference>
<dbReference type="SUPFAM" id="SSF46626">
    <property type="entry name" value="Cytochrome c"/>
    <property type="match status" value="1"/>
</dbReference>
<keyword evidence="2" id="KW-0500">Molybdenum</keyword>
<keyword evidence="4 7" id="KW-0479">Metal-binding</keyword>
<comment type="cofactor">
    <cofactor evidence="1">
        <name>Mo-molybdopterin</name>
        <dbReference type="ChEBI" id="CHEBI:71302"/>
    </cofactor>
</comment>
<sequence length="512" mass="54731">MSESSLDGSRRGFLRAMTAAAGALLAPSASVALTPPSTPKLPSGVNPKNFIIHGVNPLTIETRRSLMGMSAITPEARFFVRNNLPLPSPQIVERPDTWVLEVKGVKQPTAISVAELKGLGLDAVGAVIQCTGNGRAFFEHEPAGSKWGVGAAGCAIWTGVRLKTLFDHFGGVDAGMNFLTATGGEIIPEGMEHNDLVVERSIPIKKALDDTILAWEMNGAPIPLLHGGPLRLIVPGYFGCNNIKYVKTLTCAPQESEAKIQKTGYRLRPIGAPPGPDYPSMWRMPVKSWVNGPGADNTPALAGEVTFYGVALSGERGVKKVEVSLDMGKTWQDATLEDLDLGPNAWRVFSYTVNLPKGPHTIVSRATDTQGDIQPKERVENERGYAHNGWLDAALTVNLLGEPPEEKVAATDQHMVKEESTPPERESVSLSAEGQAGKQVYLESQPSCGACHTLKDAGSEGLIGPNLNELKPNAESVKNAVTNGVGAMPAYNDLMTKEQINSLATYIEEATK</sequence>
<gene>
    <name evidence="10" type="ORF">MJO52_10560</name>
</gene>
<protein>
    <submittedName>
        <fullName evidence="10">Molybdopterin-dependent oxidoreductase</fullName>
    </submittedName>
</protein>
<dbReference type="InterPro" id="IPR006311">
    <property type="entry name" value="TAT_signal"/>
</dbReference>
<keyword evidence="6 7" id="KW-0408">Iron</keyword>